<name>A0A139AZP1_GONPJ</name>
<dbReference type="Pfam" id="PF22998">
    <property type="entry name" value="GNAT_LYC1-like"/>
    <property type="match status" value="1"/>
</dbReference>
<dbReference type="Proteomes" id="UP000070544">
    <property type="component" value="Unassembled WGS sequence"/>
</dbReference>
<dbReference type="InterPro" id="IPR016181">
    <property type="entry name" value="Acyl_CoA_acyltransferase"/>
</dbReference>
<evidence type="ECO:0000259" key="2">
    <source>
        <dbReference type="Pfam" id="PF22998"/>
    </source>
</evidence>
<dbReference type="PANTHER" id="PTHR34815">
    <property type="entry name" value="LYSINE ACETYLTRANSFERASE"/>
    <property type="match status" value="1"/>
</dbReference>
<dbReference type="Gene3D" id="3.40.630.30">
    <property type="match status" value="1"/>
</dbReference>
<dbReference type="SUPFAM" id="SSF55729">
    <property type="entry name" value="Acyl-CoA N-acyltransferases (Nat)"/>
    <property type="match status" value="1"/>
</dbReference>
<evidence type="ECO:0000313" key="4">
    <source>
        <dbReference type="Proteomes" id="UP000070544"/>
    </source>
</evidence>
<accession>A0A139AZP1</accession>
<dbReference type="OrthoDB" id="2020070at2759"/>
<feature type="domain" description="LYC1 C-terminal" evidence="2">
    <location>
        <begin position="195"/>
        <end position="424"/>
    </location>
</feature>
<evidence type="ECO:0000313" key="3">
    <source>
        <dbReference type="EMBL" id="KXS22177.1"/>
    </source>
</evidence>
<protein>
    <recommendedName>
        <fullName evidence="2">LYC1 C-terminal domain-containing protein</fullName>
    </recommendedName>
</protein>
<feature type="region of interest" description="Disordered" evidence="1">
    <location>
        <begin position="1"/>
        <end position="24"/>
    </location>
</feature>
<organism evidence="3 4">
    <name type="scientific">Gonapodya prolifera (strain JEL478)</name>
    <name type="common">Monoblepharis prolifera</name>
    <dbReference type="NCBI Taxonomy" id="1344416"/>
    <lineage>
        <taxon>Eukaryota</taxon>
        <taxon>Fungi</taxon>
        <taxon>Fungi incertae sedis</taxon>
        <taxon>Chytridiomycota</taxon>
        <taxon>Chytridiomycota incertae sedis</taxon>
        <taxon>Monoblepharidomycetes</taxon>
        <taxon>Monoblepharidales</taxon>
        <taxon>Gonapodyaceae</taxon>
        <taxon>Gonapodya</taxon>
    </lineage>
</organism>
<dbReference type="InterPro" id="IPR053013">
    <property type="entry name" value="LAT"/>
</dbReference>
<reference evidence="3 4" key="1">
    <citation type="journal article" date="2015" name="Genome Biol. Evol.">
        <title>Phylogenomic analyses indicate that early fungi evolved digesting cell walls of algal ancestors of land plants.</title>
        <authorList>
            <person name="Chang Y."/>
            <person name="Wang S."/>
            <person name="Sekimoto S."/>
            <person name="Aerts A.L."/>
            <person name="Choi C."/>
            <person name="Clum A."/>
            <person name="LaButti K.M."/>
            <person name="Lindquist E.A."/>
            <person name="Yee Ngan C."/>
            <person name="Ohm R.A."/>
            <person name="Salamov A.A."/>
            <person name="Grigoriev I.V."/>
            <person name="Spatafora J.W."/>
            <person name="Berbee M.L."/>
        </authorList>
    </citation>
    <scope>NUCLEOTIDE SEQUENCE [LARGE SCALE GENOMIC DNA]</scope>
    <source>
        <strain evidence="3 4">JEL478</strain>
    </source>
</reference>
<dbReference type="PANTHER" id="PTHR34815:SF2">
    <property type="entry name" value="N-ACETYLTRANSFERASE DOMAIN-CONTAINING PROTEIN"/>
    <property type="match status" value="1"/>
</dbReference>
<dbReference type="STRING" id="1344416.A0A139AZP1"/>
<evidence type="ECO:0000256" key="1">
    <source>
        <dbReference type="SAM" id="MobiDB-lite"/>
    </source>
</evidence>
<keyword evidence="4" id="KW-1185">Reference proteome</keyword>
<dbReference type="InterPro" id="IPR055100">
    <property type="entry name" value="GNAT_LYC1-like"/>
</dbReference>
<dbReference type="AlphaFoldDB" id="A0A139AZP1"/>
<sequence length="424" mass="46532">MLSSGVDMTLSQSSLPSAPEGGPTLTLETVTADQDVAHLVRASFEWTDWAEGYTLDSWSARRRKTNATAFGSRKTTSYILRDASGSYLCSCATIVRPLYYTEEGPDGSVSVHNGDGGSVIAVMTPGPNRGKGYASTMMRIVVEKERQKGLVASTLWSGIGPTFYGKLGWRAMAPRTLKIKLNNPLPTALPLHKFSAKTLTRDESYPLLDLDTALLPRDLLAAHHLAPHQRSERSSFHAVAVGVSRDAFEWITERTVSHAKDVAKLDDDAVSALPFGLVVGTLPDPPYPPLDHLPYAFAVVFISKAPSGGTLHLARVRNEPNSEDPNIAVQLSRDLFLAAVSLADRYGLHSVMALDPESIWKPGLMQGLRTACEELGFDFSDEVDHHSALPSFAWFGEHGAEWDAWKNERDVEVLWINNERYLQC</sequence>
<dbReference type="EMBL" id="KQ965731">
    <property type="protein sequence ID" value="KXS22177.1"/>
    <property type="molecule type" value="Genomic_DNA"/>
</dbReference>
<proteinExistence type="predicted"/>
<gene>
    <name evidence="3" type="ORF">M427DRAFT_166398</name>
</gene>